<organism evidence="3 4">
    <name type="scientific">Alkaliphilus metalliredigens (strain QYMF)</name>
    <dbReference type="NCBI Taxonomy" id="293826"/>
    <lineage>
        <taxon>Bacteria</taxon>
        <taxon>Bacillati</taxon>
        <taxon>Bacillota</taxon>
        <taxon>Clostridia</taxon>
        <taxon>Peptostreptococcales</taxon>
        <taxon>Natronincolaceae</taxon>
        <taxon>Alkaliphilus</taxon>
    </lineage>
</organism>
<name>A6TLV7_ALKMQ</name>
<feature type="signal peptide" evidence="1">
    <location>
        <begin position="1"/>
        <end position="22"/>
    </location>
</feature>
<sequence>MKFSRGITFVLLLTTISLSLLTACGNPLAKLVGWETVEEVHYVVDQPWSQDNELRETVLYYRDDKGLLIPVMRRIPWQEGIAKAALEQLVDQPVLRDDLATIGLLPVLPPGTEVIGISINEGLSKVDFNEQLLAYQSEIDENAIVKSIVYTLTEFDSIDQVQIMVNGEMLNKLTYGAKVSNPIERGNINLTDSMDPESVPVTLYYKGTVNGEDDFFIPITRGLNVLKADTKSVLTALVEGAPVGSGLHSEIPYGASINDVYVRDGIAYIDFTEEIRNVPVNEKHQQSLVYELGLTLREVEPSIHQVRILSGGKEVELGSNVSLNIPLHSNKY</sequence>
<dbReference type="PROSITE" id="PS51257">
    <property type="entry name" value="PROKAR_LIPOPROTEIN"/>
    <property type="match status" value="1"/>
</dbReference>
<dbReference type="RefSeq" id="WP_012062217.1">
    <property type="nucleotide sequence ID" value="NC_009633.1"/>
</dbReference>
<keyword evidence="1" id="KW-0732">Signal</keyword>
<reference evidence="4" key="1">
    <citation type="journal article" date="2016" name="Genome Announc.">
        <title>Complete genome sequence of Alkaliphilus metalliredigens strain QYMF, an alkaliphilic and metal-reducing bacterium isolated from borax-contaminated leachate ponds.</title>
        <authorList>
            <person name="Hwang C."/>
            <person name="Copeland A."/>
            <person name="Lucas S."/>
            <person name="Lapidus A."/>
            <person name="Barry K."/>
            <person name="Detter J.C."/>
            <person name="Glavina Del Rio T."/>
            <person name="Hammon N."/>
            <person name="Israni S."/>
            <person name="Dalin E."/>
            <person name="Tice H."/>
            <person name="Pitluck S."/>
            <person name="Chertkov O."/>
            <person name="Brettin T."/>
            <person name="Bruce D."/>
            <person name="Han C."/>
            <person name="Schmutz J."/>
            <person name="Larimer F."/>
            <person name="Land M.L."/>
            <person name="Hauser L."/>
            <person name="Kyrpides N."/>
            <person name="Mikhailova N."/>
            <person name="Ye Q."/>
            <person name="Zhou J."/>
            <person name="Richardson P."/>
            <person name="Fields M.W."/>
        </authorList>
    </citation>
    <scope>NUCLEOTIDE SEQUENCE [LARGE SCALE GENOMIC DNA]</scope>
    <source>
        <strain evidence="4">QYMF</strain>
    </source>
</reference>
<dbReference type="eggNOG" id="COG5401">
    <property type="taxonomic scope" value="Bacteria"/>
</dbReference>
<protein>
    <recommendedName>
        <fullName evidence="2">GerMN domain-containing protein</fullName>
    </recommendedName>
</protein>
<dbReference type="STRING" id="293826.Amet_0955"/>
<dbReference type="Pfam" id="PF10646">
    <property type="entry name" value="Germane"/>
    <property type="match status" value="2"/>
</dbReference>
<dbReference type="SMART" id="SM00909">
    <property type="entry name" value="Germane"/>
    <property type="match status" value="2"/>
</dbReference>
<evidence type="ECO:0000313" key="4">
    <source>
        <dbReference type="Proteomes" id="UP000001572"/>
    </source>
</evidence>
<evidence type="ECO:0000259" key="2">
    <source>
        <dbReference type="SMART" id="SM00909"/>
    </source>
</evidence>
<gene>
    <name evidence="3" type="ordered locus">Amet_0955</name>
</gene>
<dbReference type="Proteomes" id="UP000001572">
    <property type="component" value="Chromosome"/>
</dbReference>
<accession>A6TLV7</accession>
<evidence type="ECO:0000256" key="1">
    <source>
        <dbReference type="SAM" id="SignalP"/>
    </source>
</evidence>
<dbReference type="AlphaFoldDB" id="A6TLV7"/>
<dbReference type="InterPro" id="IPR019606">
    <property type="entry name" value="GerMN"/>
</dbReference>
<dbReference type="EMBL" id="CP000724">
    <property type="protein sequence ID" value="ABR47175.1"/>
    <property type="molecule type" value="Genomic_DNA"/>
</dbReference>
<feature type="domain" description="GerMN" evidence="2">
    <location>
        <begin position="230"/>
        <end position="319"/>
    </location>
</feature>
<dbReference type="KEGG" id="amt:Amet_0955"/>
<feature type="chain" id="PRO_5039723628" description="GerMN domain-containing protein" evidence="1">
    <location>
        <begin position="23"/>
        <end position="332"/>
    </location>
</feature>
<proteinExistence type="predicted"/>
<feature type="domain" description="GerMN" evidence="2">
    <location>
        <begin position="82"/>
        <end position="174"/>
    </location>
</feature>
<evidence type="ECO:0000313" key="3">
    <source>
        <dbReference type="EMBL" id="ABR47175.1"/>
    </source>
</evidence>
<dbReference type="HOGENOM" id="CLU_059512_1_0_9"/>
<dbReference type="OrthoDB" id="9809406at2"/>
<keyword evidence="4" id="KW-1185">Reference proteome</keyword>